<dbReference type="GO" id="GO:0016788">
    <property type="term" value="F:hydrolase activity, acting on ester bonds"/>
    <property type="evidence" value="ECO:0007669"/>
    <property type="project" value="UniProtKB-UniRule"/>
</dbReference>
<dbReference type="UniPathway" id="UPA00185">
    <property type="reaction ID" value="UER00283"/>
</dbReference>
<keyword evidence="2 5" id="KW-0479">Metal-binding</keyword>
<feature type="domain" description="Succinylglutamate desuccinylase/Aspartoacylase catalytic" evidence="8">
    <location>
        <begin position="44"/>
        <end position="227"/>
    </location>
</feature>
<dbReference type="Gene3D" id="3.40.630.10">
    <property type="entry name" value="Zn peptidases"/>
    <property type="match status" value="1"/>
</dbReference>
<dbReference type="GO" id="GO:0008270">
    <property type="term" value="F:zinc ion binding"/>
    <property type="evidence" value="ECO:0007669"/>
    <property type="project" value="UniProtKB-UniRule"/>
</dbReference>
<comment type="cofactor">
    <cofactor evidence="5">
        <name>Zn(2+)</name>
        <dbReference type="ChEBI" id="CHEBI:29105"/>
    </cofactor>
    <text evidence="5">Binds 1 zinc ion per subunit.</text>
</comment>
<dbReference type="PANTHER" id="PTHR15162">
    <property type="entry name" value="ASPARTOACYLASE"/>
    <property type="match status" value="1"/>
</dbReference>
<organism evidence="9 10">
    <name type="scientific">Acinetobacter rudis CIP 110305</name>
    <dbReference type="NCBI Taxonomy" id="421052"/>
    <lineage>
        <taxon>Bacteria</taxon>
        <taxon>Pseudomonadati</taxon>
        <taxon>Pseudomonadota</taxon>
        <taxon>Gammaproteobacteria</taxon>
        <taxon>Moraxellales</taxon>
        <taxon>Moraxellaceae</taxon>
        <taxon>Acinetobacter</taxon>
    </lineage>
</organism>
<accession>S3NNA8</accession>
<dbReference type="InterPro" id="IPR055438">
    <property type="entry name" value="AstE_AspA_cat"/>
</dbReference>
<evidence type="ECO:0000256" key="6">
    <source>
        <dbReference type="NCBIfam" id="TIGR03242"/>
    </source>
</evidence>
<evidence type="ECO:0000313" key="9">
    <source>
        <dbReference type="EMBL" id="EPF79818.1"/>
    </source>
</evidence>
<dbReference type="PATRIC" id="fig|421052.3.peg.696"/>
<comment type="function">
    <text evidence="5">Transforms N(2)-succinylglutamate into succinate and glutamate.</text>
</comment>
<evidence type="ECO:0000256" key="1">
    <source>
        <dbReference type="ARBA" id="ARBA00022503"/>
    </source>
</evidence>
<dbReference type="NCBIfam" id="NF003706">
    <property type="entry name" value="PRK05324.1"/>
    <property type="match status" value="1"/>
</dbReference>
<dbReference type="GO" id="GO:0019544">
    <property type="term" value="P:L-arginine catabolic process to L-glutamate"/>
    <property type="evidence" value="ECO:0007669"/>
    <property type="project" value="UniProtKB-UniRule"/>
</dbReference>
<dbReference type="RefSeq" id="WP_016655137.1">
    <property type="nucleotide sequence ID" value="NZ_KE340351.1"/>
</dbReference>
<name>S3NNA8_9GAMM</name>
<dbReference type="InterPro" id="IPR007036">
    <property type="entry name" value="Aste_AspA_hybrid_dom"/>
</dbReference>
<keyword evidence="3 5" id="KW-0378">Hydrolase</keyword>
<dbReference type="eggNOG" id="COG2988">
    <property type="taxonomic scope" value="Bacteria"/>
</dbReference>
<proteinExistence type="inferred from homology"/>
<dbReference type="EC" id="3.5.1.96" evidence="5 6"/>
<feature type="binding site" evidence="5">
    <location>
        <position position="147"/>
    </location>
    <ligand>
        <name>Zn(2+)</name>
        <dbReference type="ChEBI" id="CHEBI:29105"/>
    </ligand>
</feature>
<dbReference type="AlphaFoldDB" id="S3NNA8"/>
<reference evidence="9 10" key="1">
    <citation type="submission" date="2013-06" db="EMBL/GenBank/DDBJ databases">
        <title>The Genome Sequence of Acinetobacter rudis CIP 110305.</title>
        <authorList>
            <consortium name="The Broad Institute Genome Sequencing Platform"/>
            <consortium name="The Broad Institute Genome Sequencing Center for Infectious Disease"/>
            <person name="Cerqueira G."/>
            <person name="Feldgarden M."/>
            <person name="Courvalin P."/>
            <person name="Perichon B."/>
            <person name="Grillot-Courvalin C."/>
            <person name="Clermont D."/>
            <person name="Rocha E."/>
            <person name="Yoon E.-J."/>
            <person name="Nemec A."/>
            <person name="Young S.K."/>
            <person name="Zeng Q."/>
            <person name="Gargeya S."/>
            <person name="Fitzgerald M."/>
            <person name="Abouelleil A."/>
            <person name="Alvarado L."/>
            <person name="Berlin A.M."/>
            <person name="Chapman S.B."/>
            <person name="Dewar J."/>
            <person name="Goldberg J."/>
            <person name="Griggs A."/>
            <person name="Gujja S."/>
            <person name="Hansen M."/>
            <person name="Howarth C."/>
            <person name="Imamovic A."/>
            <person name="Larimer J."/>
            <person name="McCowan C."/>
            <person name="Murphy C."/>
            <person name="Pearson M."/>
            <person name="Priest M."/>
            <person name="Roberts A."/>
            <person name="Saif S."/>
            <person name="Shea T."/>
            <person name="Sykes S."/>
            <person name="Wortman J."/>
            <person name="Nusbaum C."/>
            <person name="Birren B."/>
        </authorList>
    </citation>
    <scope>NUCLEOTIDE SEQUENCE [LARGE SCALE GENOMIC DNA]</scope>
    <source>
        <strain evidence="9 10">CIP 110305</strain>
    </source>
</reference>
<evidence type="ECO:0000259" key="8">
    <source>
        <dbReference type="Pfam" id="PF24827"/>
    </source>
</evidence>
<comment type="similarity">
    <text evidence="5">Belongs to the AspA/AstE family. Succinylglutamate desuccinylase subfamily.</text>
</comment>
<dbReference type="SUPFAM" id="SSF53187">
    <property type="entry name" value="Zn-dependent exopeptidases"/>
    <property type="match status" value="1"/>
</dbReference>
<feature type="binding site" evidence="5">
    <location>
        <position position="56"/>
    </location>
    <ligand>
        <name>Zn(2+)</name>
        <dbReference type="ChEBI" id="CHEBI:29105"/>
    </ligand>
</feature>
<protein>
    <recommendedName>
        <fullName evidence="5 6">Succinylglutamate desuccinylase</fullName>
        <ecNumber evidence="5 6">3.5.1.96</ecNumber>
    </recommendedName>
</protein>
<dbReference type="PANTHER" id="PTHR15162:SF7">
    <property type="entry name" value="SUCCINYLGLUTAMATE DESUCCINYLASE"/>
    <property type="match status" value="1"/>
</dbReference>
<evidence type="ECO:0000256" key="4">
    <source>
        <dbReference type="ARBA" id="ARBA00022833"/>
    </source>
</evidence>
<dbReference type="EMBL" id="ATGI01000006">
    <property type="protein sequence ID" value="EPF79818.1"/>
    <property type="molecule type" value="Genomic_DNA"/>
</dbReference>
<feature type="binding site" evidence="5">
    <location>
        <position position="53"/>
    </location>
    <ligand>
        <name>Zn(2+)</name>
        <dbReference type="ChEBI" id="CHEBI:29105"/>
    </ligand>
</feature>
<dbReference type="STRING" id="632955.GCA_000829675_02935"/>
<dbReference type="Proteomes" id="UP000014568">
    <property type="component" value="Unassembled WGS sequence"/>
</dbReference>
<dbReference type="Pfam" id="PF24827">
    <property type="entry name" value="AstE_AspA_cat"/>
    <property type="match status" value="1"/>
</dbReference>
<dbReference type="InterPro" id="IPR050178">
    <property type="entry name" value="AspA/AstE_fam"/>
</dbReference>
<evidence type="ECO:0000313" key="10">
    <source>
        <dbReference type="Proteomes" id="UP000014568"/>
    </source>
</evidence>
<dbReference type="GO" id="GO:0009017">
    <property type="term" value="F:succinylglutamate desuccinylase activity"/>
    <property type="evidence" value="ECO:0007669"/>
    <property type="project" value="UniProtKB-UniRule"/>
</dbReference>
<dbReference type="CDD" id="cd03855">
    <property type="entry name" value="M14_ASTE"/>
    <property type="match status" value="1"/>
</dbReference>
<evidence type="ECO:0000256" key="2">
    <source>
        <dbReference type="ARBA" id="ARBA00022723"/>
    </source>
</evidence>
<keyword evidence="10" id="KW-1185">Reference proteome</keyword>
<feature type="domain" description="AstE/AspA barrel-sandwich hybrid" evidence="7">
    <location>
        <begin position="248"/>
        <end position="326"/>
    </location>
</feature>
<dbReference type="InterPro" id="IPR016681">
    <property type="entry name" value="SuccinylGlu_desuccinylase"/>
</dbReference>
<feature type="active site" evidence="5">
    <location>
        <position position="210"/>
    </location>
</feature>
<evidence type="ECO:0000259" key="7">
    <source>
        <dbReference type="Pfam" id="PF04952"/>
    </source>
</evidence>
<dbReference type="Pfam" id="PF04952">
    <property type="entry name" value="AstE_AspA_hybrid"/>
    <property type="match status" value="1"/>
</dbReference>
<dbReference type="GO" id="GO:0019545">
    <property type="term" value="P:L-arginine catabolic process to succinate"/>
    <property type="evidence" value="ECO:0007669"/>
    <property type="project" value="UniProtKB-UniRule"/>
</dbReference>
<comment type="catalytic activity">
    <reaction evidence="5">
        <text>N-succinyl-L-glutamate + H2O = L-glutamate + succinate</text>
        <dbReference type="Rhea" id="RHEA:15169"/>
        <dbReference type="ChEBI" id="CHEBI:15377"/>
        <dbReference type="ChEBI" id="CHEBI:29985"/>
        <dbReference type="ChEBI" id="CHEBI:30031"/>
        <dbReference type="ChEBI" id="CHEBI:58763"/>
        <dbReference type="EC" id="3.5.1.96"/>
    </reaction>
</comment>
<dbReference type="HOGENOM" id="CLU_071608_0_0_6"/>
<keyword evidence="4 5" id="KW-0862">Zinc</keyword>
<comment type="caution">
    <text evidence="9">The sequence shown here is derived from an EMBL/GenBank/DDBJ whole genome shotgun (WGS) entry which is preliminary data.</text>
</comment>
<comment type="pathway">
    <text evidence="5">Amino-acid degradation; L-arginine degradation via AST pathway; L-glutamate and succinate from L-arginine: step 5/5.</text>
</comment>
<evidence type="ECO:0000256" key="5">
    <source>
        <dbReference type="HAMAP-Rule" id="MF_00767"/>
    </source>
</evidence>
<dbReference type="OrthoDB" id="5290473at2"/>
<gene>
    <name evidence="5" type="primary">astE</name>
    <name evidence="9" type="ORF">F945_00706</name>
</gene>
<evidence type="ECO:0000256" key="3">
    <source>
        <dbReference type="ARBA" id="ARBA00022801"/>
    </source>
</evidence>
<dbReference type="NCBIfam" id="TIGR03242">
    <property type="entry name" value="arg_catab_astE"/>
    <property type="match status" value="1"/>
</dbReference>
<dbReference type="HAMAP" id="MF_00767">
    <property type="entry name" value="Arg_catab_AstE"/>
    <property type="match status" value="1"/>
</dbReference>
<sequence>MIDFLALLRQAQSAEMRQGTSSQLNWWWLDDGILQFQPQCASETTVVISAGIHGNETAPIELLAQLCLDLLQGQLELKVNLLCILGNPYAIRAGVRYIENDMNRMFCGAYHDLEDSVEVRRAAELEQVVSKFYLSYPETQRFHFDLHTAIRRSYLETFALLPYQVQAYDTKLLELIDAAELDALVYHNAIGATFTQYTSLNFQAASVTLELGKAKPFGQNNLFEFLAIDSILRNLVAAKNNPPRKKIQIRTFKVVDSILKFSEDFKLNLADDAANFSVFHLGEVIATQVNSDNQVLDYVAHLDKVFILFPNNKVKLGLRAGLVLEEITA</sequence>
<keyword evidence="1 5" id="KW-0056">Arginine metabolism</keyword>